<dbReference type="GO" id="GO:0005778">
    <property type="term" value="C:peroxisomal membrane"/>
    <property type="evidence" value="ECO:0007669"/>
    <property type="project" value="UniProtKB-SubCell"/>
</dbReference>
<dbReference type="InterPro" id="IPR013919">
    <property type="entry name" value="Pex16"/>
</dbReference>
<dbReference type="EMBL" id="JAYMYQ010000004">
    <property type="protein sequence ID" value="KAK7340160.1"/>
    <property type="molecule type" value="Genomic_DNA"/>
</dbReference>
<feature type="transmembrane region" description="Helical" evidence="2">
    <location>
        <begin position="306"/>
        <end position="327"/>
    </location>
</feature>
<reference evidence="4 5" key="1">
    <citation type="submission" date="2024-01" db="EMBL/GenBank/DDBJ databases">
        <title>The genomes of 5 underutilized Papilionoideae crops provide insights into root nodulation and disease resistanc.</title>
        <authorList>
            <person name="Jiang F."/>
        </authorList>
    </citation>
    <scope>NUCLEOTIDE SEQUENCE [LARGE SCALE GENOMIC DNA]</scope>
    <source>
        <strain evidence="4">LVBAO_FW01</strain>
        <tissue evidence="4">Leaves</tissue>
    </source>
</reference>
<comment type="similarity">
    <text evidence="1 2">Belongs to the peroxin-16 family.</text>
</comment>
<dbReference type="PANTHER" id="PTHR13299">
    <property type="entry name" value="PEROXISOMAL MEMBRANE PROTEIN PEX16"/>
    <property type="match status" value="1"/>
</dbReference>
<feature type="transmembrane region" description="Helical" evidence="2">
    <location>
        <begin position="275"/>
        <end position="294"/>
    </location>
</feature>
<evidence type="ECO:0000256" key="1">
    <source>
        <dbReference type="ARBA" id="ARBA00009505"/>
    </source>
</evidence>
<dbReference type="AlphaFoldDB" id="A0AAN9QJR0"/>
<name>A0AAN9QJR0_CANGL</name>
<feature type="region of interest" description="Disordered" evidence="3">
    <location>
        <begin position="180"/>
        <end position="214"/>
    </location>
</feature>
<evidence type="ECO:0000313" key="4">
    <source>
        <dbReference type="EMBL" id="KAK7340160.1"/>
    </source>
</evidence>
<comment type="caution">
    <text evidence="4">The sequence shown here is derived from an EMBL/GenBank/DDBJ whole genome shotgun (WGS) entry which is preliminary data.</text>
</comment>
<keyword evidence="2" id="KW-0962">Peroxisome biogenesis</keyword>
<evidence type="ECO:0000256" key="2">
    <source>
        <dbReference type="RuleBase" id="RU365003"/>
    </source>
</evidence>
<keyword evidence="5" id="KW-1185">Reference proteome</keyword>
<dbReference type="PANTHER" id="PTHR13299:SF0">
    <property type="entry name" value="PEROXISOMAL MEMBRANE PROTEIN PEX16"/>
    <property type="match status" value="1"/>
</dbReference>
<feature type="compositionally biased region" description="Polar residues" evidence="3">
    <location>
        <begin position="185"/>
        <end position="194"/>
    </location>
</feature>
<gene>
    <name evidence="4" type="ORF">VNO77_20854</name>
</gene>
<keyword evidence="2" id="KW-0576">Peroxisome</keyword>
<sequence length="406" mass="45706">MIMHTNLWNCKTDNTLSLEIFFLGSPQPSCTRLLGVPVTEAMETYKRWVRHNKDYVHSLESLANGLTWLLPERFSDSEIGPEAVTTILGIITAINEHIIDTTPTQDVSGSVEPYSFPYSLCLSALKDLETLVEVVAQHYYGDDKKWNFLAVTEATKVLVRLSLFRKSGYKMLLSGGETCNDETDSSSLTSQHQMSIKPDGNHSSSYMKNNHGPEPQNLEGRALSALSKFGENTRMVSKPVWLRRVQHQQAIMEPPVLAEKPTLFSILSKKGLRGALFLIGEVLSITRPLIYVLFIRKYGARSWTPWFLSLAIDCIGMSILSIVTSVAGGKTQMFHLSAPEKDEVKRRKLLFVLYLMRDPFFSKYTRHRLESTEKVLEPIPVIGFLTAKAVELTIGAQTRYTYMSGS</sequence>
<keyword evidence="2" id="KW-0472">Membrane</keyword>
<dbReference type="Proteomes" id="UP001367508">
    <property type="component" value="Unassembled WGS sequence"/>
</dbReference>
<proteinExistence type="inferred from homology"/>
<accession>A0AAN9QJR0</accession>
<evidence type="ECO:0000313" key="5">
    <source>
        <dbReference type="Proteomes" id="UP001367508"/>
    </source>
</evidence>
<keyword evidence="2" id="KW-1133">Transmembrane helix</keyword>
<dbReference type="Pfam" id="PF08610">
    <property type="entry name" value="Pex16"/>
    <property type="match status" value="1"/>
</dbReference>
<dbReference type="GO" id="GO:0007031">
    <property type="term" value="P:peroxisome organization"/>
    <property type="evidence" value="ECO:0007669"/>
    <property type="project" value="UniProtKB-KW"/>
</dbReference>
<organism evidence="4 5">
    <name type="scientific">Canavalia gladiata</name>
    <name type="common">Sword bean</name>
    <name type="synonym">Dolichos gladiatus</name>
    <dbReference type="NCBI Taxonomy" id="3824"/>
    <lineage>
        <taxon>Eukaryota</taxon>
        <taxon>Viridiplantae</taxon>
        <taxon>Streptophyta</taxon>
        <taxon>Embryophyta</taxon>
        <taxon>Tracheophyta</taxon>
        <taxon>Spermatophyta</taxon>
        <taxon>Magnoliopsida</taxon>
        <taxon>eudicotyledons</taxon>
        <taxon>Gunneridae</taxon>
        <taxon>Pentapetalae</taxon>
        <taxon>rosids</taxon>
        <taxon>fabids</taxon>
        <taxon>Fabales</taxon>
        <taxon>Fabaceae</taxon>
        <taxon>Papilionoideae</taxon>
        <taxon>50 kb inversion clade</taxon>
        <taxon>NPAAA clade</taxon>
        <taxon>indigoferoid/millettioid clade</taxon>
        <taxon>Phaseoleae</taxon>
        <taxon>Canavalia</taxon>
    </lineage>
</organism>
<evidence type="ECO:0000256" key="3">
    <source>
        <dbReference type="SAM" id="MobiDB-lite"/>
    </source>
</evidence>
<protein>
    <recommendedName>
        <fullName evidence="2">Peroxisomal membrane protein PEX16</fullName>
    </recommendedName>
</protein>
<comment type="subcellular location">
    <subcellularLocation>
        <location evidence="2">Peroxisome membrane</location>
    </subcellularLocation>
</comment>
<keyword evidence="2" id="KW-0812">Transmembrane</keyword>